<dbReference type="RefSeq" id="WP_259861023.1">
    <property type="nucleotide sequence ID" value="NZ_BAAAST010000066.1"/>
</dbReference>
<evidence type="ECO:0000313" key="2">
    <source>
        <dbReference type="Proteomes" id="UP001059617"/>
    </source>
</evidence>
<dbReference type="Proteomes" id="UP001059617">
    <property type="component" value="Chromosome"/>
</dbReference>
<sequence length="368" mass="40890">MYWFHIRPEFREFTANRPGVNAFYQHVEGRIDRALLGPEWLRRRFAAVDSLELRPRLTDVDRPRIDAVEVKRGGHNKRVLAAVSVPGAWFAGRLDGLVGYRLTLMALDVVDAVGEQLGLGACELRRPRQDRGTDELPLFGPRDDTHDGELARRIAADLAGRPPGAWVVTGAPWPSYERWYRTVVDRLDARRVDQPLPTPLVVTEELVHLEVGPGWPKGALRTAHDTAEHWLRQWSDFASSALREPARLVLLQDDGSGMSVALPPAPAPGTVLRECLRKLVDLCAADPRPDSIEAHVATATDRDADDVAAAGLDELAEGELAVVTRIPPGDDSLDETLERLEQRLDGIADVGESECRPEFAYWIVTPRE</sequence>
<evidence type="ECO:0000313" key="1">
    <source>
        <dbReference type="EMBL" id="UWP83243.1"/>
    </source>
</evidence>
<gene>
    <name evidence="1" type="ORF">Dfulv_02755</name>
</gene>
<evidence type="ECO:0008006" key="3">
    <source>
        <dbReference type="Google" id="ProtNLM"/>
    </source>
</evidence>
<reference evidence="1" key="2">
    <citation type="submission" date="2022-09" db="EMBL/GenBank/DDBJ databases">
        <title>Biosynthetic gene clusters of Dactylosporangioum fulvum.</title>
        <authorList>
            <person name="Caradec T."/>
        </authorList>
    </citation>
    <scope>NUCLEOTIDE SEQUENCE</scope>
    <source>
        <strain evidence="1">NRRL B-16292</strain>
    </source>
</reference>
<keyword evidence="2" id="KW-1185">Reference proteome</keyword>
<proteinExistence type="predicted"/>
<accession>A0ABY5VZK9</accession>
<organism evidence="1 2">
    <name type="scientific">Dactylosporangium fulvum</name>
    <dbReference type="NCBI Taxonomy" id="53359"/>
    <lineage>
        <taxon>Bacteria</taxon>
        <taxon>Bacillati</taxon>
        <taxon>Actinomycetota</taxon>
        <taxon>Actinomycetes</taxon>
        <taxon>Micromonosporales</taxon>
        <taxon>Micromonosporaceae</taxon>
        <taxon>Dactylosporangium</taxon>
    </lineage>
</organism>
<reference evidence="1" key="1">
    <citation type="submission" date="2021-04" db="EMBL/GenBank/DDBJ databases">
        <authorList>
            <person name="Hartkoorn R.C."/>
            <person name="Beaudoing E."/>
            <person name="Hot D."/>
        </authorList>
    </citation>
    <scope>NUCLEOTIDE SEQUENCE</scope>
    <source>
        <strain evidence="1">NRRL B-16292</strain>
    </source>
</reference>
<dbReference type="EMBL" id="CP073720">
    <property type="protein sequence ID" value="UWP83243.1"/>
    <property type="molecule type" value="Genomic_DNA"/>
</dbReference>
<protein>
    <recommendedName>
        <fullName evidence="3">DUF695 domain-containing protein</fullName>
    </recommendedName>
</protein>
<name>A0ABY5VZK9_9ACTN</name>